<evidence type="ECO:0000313" key="1">
    <source>
        <dbReference type="EMBL" id="VDL74994.1"/>
    </source>
</evidence>
<proteinExistence type="predicted"/>
<sequence>MVVFGAGVCFFGSGSSLVTAGTALAGGGLGGRSSLANNSASVLFGGIADVDVSEVPPATCDSSIVVTAPHELAT</sequence>
<reference evidence="3" key="1">
    <citation type="submission" date="2017-02" db="UniProtKB">
        <authorList>
            <consortium name="WormBaseParasite"/>
        </authorList>
    </citation>
    <scope>IDENTIFICATION</scope>
</reference>
<dbReference type="EMBL" id="UYSL01020518">
    <property type="protein sequence ID" value="VDL74994.1"/>
    <property type="molecule type" value="Genomic_DNA"/>
</dbReference>
<gene>
    <name evidence="1" type="ORF">NBR_LOCUS11405</name>
</gene>
<reference evidence="1 2" key="2">
    <citation type="submission" date="2018-11" db="EMBL/GenBank/DDBJ databases">
        <authorList>
            <consortium name="Pathogen Informatics"/>
        </authorList>
    </citation>
    <scope>NUCLEOTIDE SEQUENCE [LARGE SCALE GENOMIC DNA]</scope>
</reference>
<keyword evidence="2" id="KW-1185">Reference proteome</keyword>
<protein>
    <submittedName>
        <fullName evidence="3">Secreted protein</fullName>
    </submittedName>
</protein>
<evidence type="ECO:0000313" key="2">
    <source>
        <dbReference type="Proteomes" id="UP000271162"/>
    </source>
</evidence>
<name>A0A0N4Y5V0_NIPBR</name>
<organism evidence="3">
    <name type="scientific">Nippostrongylus brasiliensis</name>
    <name type="common">Rat hookworm</name>
    <dbReference type="NCBI Taxonomy" id="27835"/>
    <lineage>
        <taxon>Eukaryota</taxon>
        <taxon>Metazoa</taxon>
        <taxon>Ecdysozoa</taxon>
        <taxon>Nematoda</taxon>
        <taxon>Chromadorea</taxon>
        <taxon>Rhabditida</taxon>
        <taxon>Rhabditina</taxon>
        <taxon>Rhabditomorpha</taxon>
        <taxon>Strongyloidea</taxon>
        <taxon>Heligmosomidae</taxon>
        <taxon>Nippostrongylus</taxon>
    </lineage>
</organism>
<evidence type="ECO:0000313" key="3">
    <source>
        <dbReference type="WBParaSite" id="NBR_0001140401-mRNA-1"/>
    </source>
</evidence>
<dbReference type="AlphaFoldDB" id="A0A0N4Y5V0"/>
<dbReference type="WBParaSite" id="NBR_0001140401-mRNA-1">
    <property type="protein sequence ID" value="NBR_0001140401-mRNA-1"/>
    <property type="gene ID" value="NBR_0001140401"/>
</dbReference>
<accession>A0A0N4Y5V0</accession>
<dbReference type="Proteomes" id="UP000271162">
    <property type="component" value="Unassembled WGS sequence"/>
</dbReference>